<dbReference type="SUPFAM" id="SSF52943">
    <property type="entry name" value="ATP synthase (F1-ATPase), gamma subunit"/>
    <property type="match status" value="1"/>
</dbReference>
<organism evidence="11 12">
    <name type="scientific">Rossellomorea oryzaecorticis</name>
    <dbReference type="NCBI Taxonomy" id="1396505"/>
    <lineage>
        <taxon>Bacteria</taxon>
        <taxon>Bacillati</taxon>
        <taxon>Bacillota</taxon>
        <taxon>Bacilli</taxon>
        <taxon>Bacillales</taxon>
        <taxon>Bacillaceae</taxon>
        <taxon>Rossellomorea</taxon>
    </lineage>
</organism>
<dbReference type="EMBL" id="JBBYAF010000001">
    <property type="protein sequence ID" value="MEL3970675.1"/>
    <property type="molecule type" value="Genomic_DNA"/>
</dbReference>
<dbReference type="Gene3D" id="3.40.1380.10">
    <property type="match status" value="1"/>
</dbReference>
<keyword evidence="6 10" id="KW-0406">Ion transport</keyword>
<dbReference type="HAMAP" id="MF_00815">
    <property type="entry name" value="ATP_synth_gamma_bact"/>
    <property type="match status" value="1"/>
</dbReference>
<keyword evidence="8 10" id="KW-0139">CF(1)</keyword>
<keyword evidence="9 10" id="KW-0066">ATP synthesis</keyword>
<dbReference type="Proteomes" id="UP001389717">
    <property type="component" value="Unassembled WGS sequence"/>
</dbReference>
<dbReference type="Pfam" id="PF00231">
    <property type="entry name" value="ATP-synt"/>
    <property type="match status" value="1"/>
</dbReference>
<dbReference type="CDD" id="cd12151">
    <property type="entry name" value="F1-ATPase_gamma"/>
    <property type="match status" value="1"/>
</dbReference>
<dbReference type="PRINTS" id="PR00126">
    <property type="entry name" value="ATPASEGAMMA"/>
</dbReference>
<keyword evidence="7 10" id="KW-0472">Membrane</keyword>
<dbReference type="InterPro" id="IPR023632">
    <property type="entry name" value="ATP_synth_F1_gsu_CS"/>
</dbReference>
<keyword evidence="10" id="KW-1003">Cell membrane</keyword>
<evidence type="ECO:0000256" key="1">
    <source>
        <dbReference type="ARBA" id="ARBA00003456"/>
    </source>
</evidence>
<evidence type="ECO:0000256" key="2">
    <source>
        <dbReference type="ARBA" id="ARBA00004170"/>
    </source>
</evidence>
<evidence type="ECO:0000256" key="4">
    <source>
        <dbReference type="ARBA" id="ARBA00022448"/>
    </source>
</evidence>
<evidence type="ECO:0000256" key="7">
    <source>
        <dbReference type="ARBA" id="ARBA00023136"/>
    </source>
</evidence>
<dbReference type="NCBIfam" id="NF004147">
    <property type="entry name" value="PRK05621.2-1"/>
    <property type="match status" value="1"/>
</dbReference>
<evidence type="ECO:0000256" key="6">
    <source>
        <dbReference type="ARBA" id="ARBA00023065"/>
    </source>
</evidence>
<dbReference type="NCBIfam" id="TIGR01146">
    <property type="entry name" value="ATPsyn_F1gamma"/>
    <property type="match status" value="1"/>
</dbReference>
<reference evidence="11 12" key="1">
    <citation type="submission" date="2024-04" db="EMBL/GenBank/DDBJ databases">
        <title>Bacillus oryzaecorticis sp. nov., a moderately halophilic bacterium isolated from rice husks.</title>
        <authorList>
            <person name="Zhu H.-S."/>
        </authorList>
    </citation>
    <scope>NUCLEOTIDE SEQUENCE [LARGE SCALE GENOMIC DNA]</scope>
    <source>
        <strain evidence="11 12">ZC255</strain>
    </source>
</reference>
<evidence type="ECO:0000313" key="11">
    <source>
        <dbReference type="EMBL" id="MEL3970675.1"/>
    </source>
</evidence>
<name>A0ABU9K3L7_9BACI</name>
<evidence type="ECO:0000256" key="3">
    <source>
        <dbReference type="ARBA" id="ARBA00007681"/>
    </source>
</evidence>
<evidence type="ECO:0000256" key="5">
    <source>
        <dbReference type="ARBA" id="ARBA00022781"/>
    </source>
</evidence>
<accession>A0ABU9K3L7</accession>
<dbReference type="PROSITE" id="PS00153">
    <property type="entry name" value="ATPASE_GAMMA"/>
    <property type="match status" value="1"/>
</dbReference>
<comment type="caution">
    <text evidence="11">The sequence shown here is derived from an EMBL/GenBank/DDBJ whole genome shotgun (WGS) entry which is preliminary data.</text>
</comment>
<dbReference type="InterPro" id="IPR000131">
    <property type="entry name" value="ATP_synth_F1_gsu"/>
</dbReference>
<comment type="similarity">
    <text evidence="3 10">Belongs to the ATPase gamma chain family.</text>
</comment>
<gene>
    <name evidence="10" type="primary">atpG</name>
    <name evidence="11" type="ORF">AAEO50_00130</name>
</gene>
<dbReference type="Gene3D" id="1.10.287.80">
    <property type="entry name" value="ATP synthase, gamma subunit, helix hairpin domain"/>
    <property type="match status" value="1"/>
</dbReference>
<sequence>MASLRDIKTRITSTKKTSQITKAMEMVSAAKLNRAETNAKSFVPYMEKIQEVVASISLGSTDASHPMLVSRPVKKTGYLVITSDRGLAGAYNSSVIRAVSNAIKERHSSEDEFAIIALGRVGKDFFQKRGYNVVEGVVGLPDQPNFADIKEIANKAVSMFSDGAYDELYMYYNHYVSAIQQDVTEKKVLPLTNLESEASSSSLTSYEFEPNAEEILEVLLPQYAESLIYGALLDGKASEHAARMTAMKNATDNAKDIINNLTLSYNRARQAAITQEITEIVGGAAALE</sequence>
<evidence type="ECO:0000313" key="12">
    <source>
        <dbReference type="Proteomes" id="UP001389717"/>
    </source>
</evidence>
<evidence type="ECO:0000256" key="10">
    <source>
        <dbReference type="HAMAP-Rule" id="MF_00815"/>
    </source>
</evidence>
<comment type="subunit">
    <text evidence="10">F-type ATPases have 2 components, CF(1) - the catalytic core - and CF(0) - the membrane proton channel. CF(1) has five subunits: alpha(3), beta(3), gamma(1), delta(1), epsilon(1). CF(0) has three main subunits: a, b and c.</text>
</comment>
<dbReference type="RefSeq" id="WP_341979132.1">
    <property type="nucleotide sequence ID" value="NZ_JBBYAF010000001.1"/>
</dbReference>
<keyword evidence="4 10" id="KW-0813">Transport</keyword>
<proteinExistence type="inferred from homology"/>
<keyword evidence="12" id="KW-1185">Reference proteome</keyword>
<comment type="function">
    <text evidence="1 10">Produces ATP from ADP in the presence of a proton gradient across the membrane. The gamma chain is believed to be important in regulating ATPase activity and the flow of protons through the CF(0) complex.</text>
</comment>
<keyword evidence="5 10" id="KW-0375">Hydrogen ion transport</keyword>
<evidence type="ECO:0000256" key="9">
    <source>
        <dbReference type="ARBA" id="ARBA00023310"/>
    </source>
</evidence>
<dbReference type="PANTHER" id="PTHR11693">
    <property type="entry name" value="ATP SYNTHASE GAMMA CHAIN"/>
    <property type="match status" value="1"/>
</dbReference>
<dbReference type="InterPro" id="IPR035968">
    <property type="entry name" value="ATP_synth_F1_ATPase_gsu"/>
</dbReference>
<protein>
    <recommendedName>
        <fullName evidence="10">ATP synthase gamma chain</fullName>
    </recommendedName>
    <alternativeName>
        <fullName evidence="10">ATP synthase F1 sector gamma subunit</fullName>
    </alternativeName>
    <alternativeName>
        <fullName evidence="10">F-ATPase gamma subunit</fullName>
    </alternativeName>
</protein>
<evidence type="ECO:0000256" key="8">
    <source>
        <dbReference type="ARBA" id="ARBA00023196"/>
    </source>
</evidence>
<dbReference type="PANTHER" id="PTHR11693:SF22">
    <property type="entry name" value="ATP SYNTHASE SUBUNIT GAMMA, MITOCHONDRIAL"/>
    <property type="match status" value="1"/>
</dbReference>
<comment type="subcellular location">
    <subcellularLocation>
        <location evidence="10">Cell membrane</location>
        <topology evidence="10">Peripheral membrane protein</topology>
    </subcellularLocation>
    <subcellularLocation>
        <location evidence="2">Membrane</location>
        <topology evidence="2">Peripheral membrane protein</topology>
    </subcellularLocation>
</comment>